<feature type="compositionally biased region" description="Acidic residues" evidence="2">
    <location>
        <begin position="611"/>
        <end position="622"/>
    </location>
</feature>
<keyword evidence="3" id="KW-0670">Pyruvate</keyword>
<evidence type="ECO:0000313" key="3">
    <source>
        <dbReference type="EMBL" id="PSC76234.1"/>
    </source>
</evidence>
<proteinExistence type="predicted"/>
<dbReference type="OrthoDB" id="511688at2759"/>
<name>A0A2P6VQ55_9CHLO</name>
<keyword evidence="4" id="KW-1185">Reference proteome</keyword>
<dbReference type="AlphaFoldDB" id="A0A2P6VQ55"/>
<organism evidence="3 4">
    <name type="scientific">Micractinium conductrix</name>
    <dbReference type="NCBI Taxonomy" id="554055"/>
    <lineage>
        <taxon>Eukaryota</taxon>
        <taxon>Viridiplantae</taxon>
        <taxon>Chlorophyta</taxon>
        <taxon>core chlorophytes</taxon>
        <taxon>Trebouxiophyceae</taxon>
        <taxon>Chlorellales</taxon>
        <taxon>Chlorellaceae</taxon>
        <taxon>Chlorella clade</taxon>
        <taxon>Micractinium</taxon>
    </lineage>
</organism>
<feature type="region of interest" description="Disordered" evidence="2">
    <location>
        <begin position="1"/>
        <end position="26"/>
    </location>
</feature>
<feature type="compositionally biased region" description="Basic residues" evidence="2">
    <location>
        <begin position="650"/>
        <end position="661"/>
    </location>
</feature>
<evidence type="ECO:0000256" key="2">
    <source>
        <dbReference type="SAM" id="MobiDB-lite"/>
    </source>
</evidence>
<feature type="compositionally biased region" description="Low complexity" evidence="2">
    <location>
        <begin position="626"/>
        <end position="637"/>
    </location>
</feature>
<dbReference type="GO" id="GO:0016301">
    <property type="term" value="F:kinase activity"/>
    <property type="evidence" value="ECO:0007669"/>
    <property type="project" value="UniProtKB-KW"/>
</dbReference>
<reference evidence="3 4" key="1">
    <citation type="journal article" date="2018" name="Plant J.">
        <title>Genome sequences of Chlorella sorokiniana UTEX 1602 and Micractinium conductrix SAG 241.80: implications to maltose excretion by a green alga.</title>
        <authorList>
            <person name="Arriola M.B."/>
            <person name="Velmurugan N."/>
            <person name="Zhang Y."/>
            <person name="Plunkett M.H."/>
            <person name="Hondzo H."/>
            <person name="Barney B.M."/>
        </authorList>
    </citation>
    <scope>NUCLEOTIDE SEQUENCE [LARGE SCALE GENOMIC DNA]</scope>
    <source>
        <strain evidence="3 4">SAG 241.80</strain>
    </source>
</reference>
<accession>A0A2P6VQ55</accession>
<gene>
    <name evidence="3" type="primary">g513</name>
    <name evidence="3" type="ORF">C2E20_0513</name>
</gene>
<feature type="coiled-coil region" evidence="1">
    <location>
        <begin position="471"/>
        <end position="512"/>
    </location>
</feature>
<feature type="region of interest" description="Disordered" evidence="2">
    <location>
        <begin position="602"/>
        <end position="668"/>
    </location>
</feature>
<protein>
    <submittedName>
        <fullName evidence="3">Pyruvate phosphate dikinase,PEP pyruvate-binding</fullName>
    </submittedName>
</protein>
<dbReference type="EMBL" id="LHPF02000001">
    <property type="protein sequence ID" value="PSC76234.1"/>
    <property type="molecule type" value="Genomic_DNA"/>
</dbReference>
<evidence type="ECO:0000256" key="1">
    <source>
        <dbReference type="SAM" id="Coils"/>
    </source>
</evidence>
<dbReference type="Proteomes" id="UP000239649">
    <property type="component" value="Unassembled WGS sequence"/>
</dbReference>
<sequence>MQVATATGLMRQRLAAPAQPQHAGSCCGRAPPRHRCHRSLAPPPRAAADFAELRSTAADAVSSAQSKLPALEAAKAAAEEHREPAGEAERRWQELHGQLTTLQKDAVKAQKQLREGVVAAAGGEAVATHALVHCHLSHRLAQFRANHGLAGAQEWKEWRARDLPLNSIPGGKIAYQLAAVEQDGERYAVVALAIASPFLFENLRSLVMHWGCTEGANAGWGQPPKGWHSSPSVSTPAGDRAWETVFGAFAPVIQGETAPDAAVYSVVLQVPLEGFLELRGGVKCVLRRTDHGQPEWIKAGQHNNGDFFLDFAPAIKMFERRRRAVQAAAIAQAREAAVAAARAAAAAVFEKAAADRAKAAGEASRNVKEWANMLESDEWGDTDIEALVKEAVPSAAPMPDALEEEKEEAAGPEPPRWVHQVERFEALSDLPQERTTAQNVRCLHRIAVAVAEARHDGSHEARELLDRCLEVERLLSQVDLLELNTRAAQQEKENLQALYKSAKDESVHLMQELTHAADAARRTAVKLRGRDTEVTVRDLEAVAQQAAQELLKKSGGGGFWPFKEEERQLVFVQQKVMAVAGMDAAVVVQVFVEGTKAAVEAAIAPPKPAPEETDSDDSESEGVELNGAAANGASANGTSPEPPAADGEGKKKKKPTKKKEKKEKEKAKPGFEHVVLGISVAEEFPDDRLKTPLIMHLGCVAHQYAKWHAPPAKWGCAPPAVSEEGASASQVPFQRYRIAAAAGASVFVDPTLFALALRFPLKECLHESVRGIEFVLKTDDGQWLSWSHGHGAVSNFYAELPVPMP</sequence>
<keyword evidence="1" id="KW-0175">Coiled coil</keyword>
<comment type="caution">
    <text evidence="3">The sequence shown here is derived from an EMBL/GenBank/DDBJ whole genome shotgun (WGS) entry which is preliminary data.</text>
</comment>
<evidence type="ECO:0000313" key="4">
    <source>
        <dbReference type="Proteomes" id="UP000239649"/>
    </source>
</evidence>